<gene>
    <name evidence="1" type="ORF">EEDITHA_LOCUS4760</name>
</gene>
<proteinExistence type="predicted"/>
<accession>A0AAU9TR36</accession>
<keyword evidence="2" id="KW-1185">Reference proteome</keyword>
<name>A0AAU9TR36_EUPED</name>
<dbReference type="AlphaFoldDB" id="A0AAU9TR36"/>
<organism evidence="1 2">
    <name type="scientific">Euphydryas editha</name>
    <name type="common">Edith's checkerspot</name>
    <dbReference type="NCBI Taxonomy" id="104508"/>
    <lineage>
        <taxon>Eukaryota</taxon>
        <taxon>Metazoa</taxon>
        <taxon>Ecdysozoa</taxon>
        <taxon>Arthropoda</taxon>
        <taxon>Hexapoda</taxon>
        <taxon>Insecta</taxon>
        <taxon>Pterygota</taxon>
        <taxon>Neoptera</taxon>
        <taxon>Endopterygota</taxon>
        <taxon>Lepidoptera</taxon>
        <taxon>Glossata</taxon>
        <taxon>Ditrysia</taxon>
        <taxon>Papilionoidea</taxon>
        <taxon>Nymphalidae</taxon>
        <taxon>Nymphalinae</taxon>
        <taxon>Euphydryas</taxon>
    </lineage>
</organism>
<dbReference type="PANTHER" id="PTHR37162">
    <property type="entry name" value="HAT FAMILY DIMERISATION DOMAINCONTAINING PROTEIN-RELATED"/>
    <property type="match status" value="1"/>
</dbReference>
<sequence>MDLPITKRTNYKQHYKSEWEQNKDFKNWLKPVPGDPTKALCTYCKREFSAKMSDIKRHHETIFHQKKLKPSLDTSQQKINLQRVNQTCEAEASLSLFIAEHYATSAADHLGSLCANAFQGTEAAKNLKLHRTKCTAVIQMVLAPHFKTELIKDIGDEPYSLLLDESTDISVKQNLGAVVKYFSRTQNEVISRNQ</sequence>
<evidence type="ECO:0000313" key="1">
    <source>
        <dbReference type="EMBL" id="CAH2088617.1"/>
    </source>
</evidence>
<dbReference type="EMBL" id="CAKOGL010000007">
    <property type="protein sequence ID" value="CAH2088617.1"/>
    <property type="molecule type" value="Genomic_DNA"/>
</dbReference>
<comment type="caution">
    <text evidence="1">The sequence shown here is derived from an EMBL/GenBank/DDBJ whole genome shotgun (WGS) entry which is preliminary data.</text>
</comment>
<reference evidence="1" key="1">
    <citation type="submission" date="2022-03" db="EMBL/GenBank/DDBJ databases">
        <authorList>
            <person name="Tunstrom K."/>
        </authorList>
    </citation>
    <scope>NUCLEOTIDE SEQUENCE</scope>
</reference>
<dbReference type="Proteomes" id="UP001153954">
    <property type="component" value="Unassembled WGS sequence"/>
</dbReference>
<protein>
    <submittedName>
        <fullName evidence="1">Uncharacterized protein</fullName>
    </submittedName>
</protein>
<evidence type="ECO:0000313" key="2">
    <source>
        <dbReference type="Proteomes" id="UP001153954"/>
    </source>
</evidence>
<dbReference type="PANTHER" id="PTHR37162:SF1">
    <property type="entry name" value="BED-TYPE DOMAIN-CONTAINING PROTEIN"/>
    <property type="match status" value="1"/>
</dbReference>